<evidence type="ECO:0000256" key="1">
    <source>
        <dbReference type="ARBA" id="ARBA00004370"/>
    </source>
</evidence>
<dbReference type="InterPro" id="IPR013783">
    <property type="entry name" value="Ig-like_fold"/>
</dbReference>
<reference evidence="11" key="1">
    <citation type="submission" date="2025-08" db="UniProtKB">
        <authorList>
            <consortium name="Ensembl"/>
        </authorList>
    </citation>
    <scope>IDENTIFICATION</scope>
</reference>
<dbReference type="GO" id="GO:0045499">
    <property type="term" value="F:chemorepellent activity"/>
    <property type="evidence" value="ECO:0007669"/>
    <property type="project" value="TreeGrafter"/>
</dbReference>
<dbReference type="GO" id="GO:0030215">
    <property type="term" value="F:semaphorin receptor binding"/>
    <property type="evidence" value="ECO:0007669"/>
    <property type="project" value="InterPro"/>
</dbReference>
<dbReference type="PROSITE" id="PS51004">
    <property type="entry name" value="SEMA"/>
    <property type="match status" value="1"/>
</dbReference>
<dbReference type="InterPro" id="IPR016201">
    <property type="entry name" value="PSI"/>
</dbReference>
<dbReference type="Ensembl" id="ENSCABT00000012862.1">
    <property type="protein sequence ID" value="ENSCABP00000011743.1"/>
    <property type="gene ID" value="ENSCABG00000008764.1"/>
</dbReference>
<feature type="domain" description="Ig-like" evidence="9">
    <location>
        <begin position="290"/>
        <end position="372"/>
    </location>
</feature>
<evidence type="ECO:0000256" key="4">
    <source>
        <dbReference type="ARBA" id="ARBA00023157"/>
    </source>
</evidence>
<evidence type="ECO:0000256" key="2">
    <source>
        <dbReference type="ARBA" id="ARBA00009492"/>
    </source>
</evidence>
<dbReference type="InterPro" id="IPR002165">
    <property type="entry name" value="Plexin_repeat"/>
</dbReference>
<organism evidence="11 12">
    <name type="scientific">Chelonoidis abingdonii</name>
    <name type="common">Abingdon island giant tortoise</name>
    <name type="synonym">Testudo abingdonii</name>
    <dbReference type="NCBI Taxonomy" id="106734"/>
    <lineage>
        <taxon>Eukaryota</taxon>
        <taxon>Metazoa</taxon>
        <taxon>Chordata</taxon>
        <taxon>Craniata</taxon>
        <taxon>Vertebrata</taxon>
        <taxon>Euteleostomi</taxon>
        <taxon>Archelosauria</taxon>
        <taxon>Testudinata</taxon>
        <taxon>Testudines</taxon>
        <taxon>Cryptodira</taxon>
        <taxon>Durocryptodira</taxon>
        <taxon>Testudinoidea</taxon>
        <taxon>Testudinidae</taxon>
        <taxon>Chelonoidis</taxon>
    </lineage>
</organism>
<feature type="domain" description="Sema" evidence="10">
    <location>
        <begin position="1"/>
        <end position="240"/>
    </location>
</feature>
<evidence type="ECO:0000313" key="12">
    <source>
        <dbReference type="Proteomes" id="UP000694404"/>
    </source>
</evidence>
<evidence type="ECO:0000256" key="5">
    <source>
        <dbReference type="ARBA" id="ARBA00023180"/>
    </source>
</evidence>
<feature type="transmembrane region" description="Helical" evidence="8">
    <location>
        <begin position="376"/>
        <end position="396"/>
    </location>
</feature>
<protein>
    <submittedName>
        <fullName evidence="11">Uncharacterized protein</fullName>
    </submittedName>
</protein>
<dbReference type="InterPro" id="IPR027231">
    <property type="entry name" value="Semaphorin"/>
</dbReference>
<evidence type="ECO:0000256" key="7">
    <source>
        <dbReference type="SAM" id="MobiDB-lite"/>
    </source>
</evidence>
<dbReference type="GO" id="GO:0030335">
    <property type="term" value="P:positive regulation of cell migration"/>
    <property type="evidence" value="ECO:0007669"/>
    <property type="project" value="TreeGrafter"/>
</dbReference>
<dbReference type="Pfam" id="PF01437">
    <property type="entry name" value="PSI"/>
    <property type="match status" value="1"/>
</dbReference>
<evidence type="ECO:0000256" key="6">
    <source>
        <dbReference type="PROSITE-ProRule" id="PRU00352"/>
    </source>
</evidence>
<comment type="caution">
    <text evidence="6">Lacks conserved residue(s) required for the propagation of feature annotation.</text>
</comment>
<evidence type="ECO:0000259" key="9">
    <source>
        <dbReference type="PROSITE" id="PS50835"/>
    </source>
</evidence>
<evidence type="ECO:0000259" key="10">
    <source>
        <dbReference type="PROSITE" id="PS51004"/>
    </source>
</evidence>
<dbReference type="InterPro" id="IPR001627">
    <property type="entry name" value="Semap_dom"/>
</dbReference>
<keyword evidence="8" id="KW-1133">Transmembrane helix</keyword>
<accession>A0A8C0GPA9</accession>
<dbReference type="FunFam" id="2.60.40.10:FF:001170">
    <property type="entry name" value="Sema domain, immunoglobulin domain (Ig), short basic domain, secreted, (Semaphorin) 3F"/>
    <property type="match status" value="1"/>
</dbReference>
<dbReference type="GeneTree" id="ENSGT00940000158358"/>
<evidence type="ECO:0000256" key="8">
    <source>
        <dbReference type="SAM" id="Phobius"/>
    </source>
</evidence>
<dbReference type="SUPFAM" id="SSF103575">
    <property type="entry name" value="Plexin repeat"/>
    <property type="match status" value="1"/>
</dbReference>
<comment type="similarity">
    <text evidence="2">Belongs to the semaphorin family.</text>
</comment>
<dbReference type="Gene3D" id="2.60.40.10">
    <property type="entry name" value="Immunoglobulins"/>
    <property type="match status" value="1"/>
</dbReference>
<dbReference type="GO" id="GO:0001755">
    <property type="term" value="P:neural crest cell migration"/>
    <property type="evidence" value="ECO:0007669"/>
    <property type="project" value="TreeGrafter"/>
</dbReference>
<dbReference type="InterPro" id="IPR015943">
    <property type="entry name" value="WD40/YVTN_repeat-like_dom_sf"/>
</dbReference>
<dbReference type="SUPFAM" id="SSF48726">
    <property type="entry name" value="Immunoglobulin"/>
    <property type="match status" value="1"/>
</dbReference>
<dbReference type="PANTHER" id="PTHR11036">
    <property type="entry name" value="SEMAPHORIN"/>
    <property type="match status" value="1"/>
</dbReference>
<dbReference type="InterPro" id="IPR007110">
    <property type="entry name" value="Ig-like_dom"/>
</dbReference>
<sequence>MTRRPSSLASLLLHPPPRAGKITRLCPLPPFDTRSDLPHLPVISVGWTSELRSQHKAPSASGSWLCLASRQGLNGAFSPCRGTTAVCAYSMDKVTHAFKTSKLKGYANVLPAHRPGTVRPAQGAVRVPKRLPGSNEGTPVSDSERRTRPPSPLLTILFHSFHSVSHRLQGDRVPSSEFPISLAAADKGKIHKVLQTGEQTVIIAELSPFQRDVPISGMALDAFTGHLYVATEFEVTRLPLADCGQYRETCWKCVLAKDPYCGWDPDGKKCSAISGERSRFQTEDPAQRRPEALKKVSVDPTSYIYLPCPLRSHHAIYTWVKDGSKQYPCAMDGHSCTLRFGENTPMDQGLFKCTATEDGYLEEITAYKLTLSAACIPPLSVTVAAGALFLVVTILLL</sequence>
<dbReference type="Pfam" id="PF01403">
    <property type="entry name" value="Sema"/>
    <property type="match status" value="1"/>
</dbReference>
<keyword evidence="5" id="KW-0325">Glycoprotein</keyword>
<comment type="subcellular location">
    <subcellularLocation>
        <location evidence="1">Membrane</location>
    </subcellularLocation>
</comment>
<keyword evidence="4" id="KW-1015">Disulfide bond</keyword>
<dbReference type="CDD" id="cd00096">
    <property type="entry name" value="Ig"/>
    <property type="match status" value="1"/>
</dbReference>
<dbReference type="InterPro" id="IPR036179">
    <property type="entry name" value="Ig-like_dom_sf"/>
</dbReference>
<dbReference type="OMA" id="CEPSSAW"/>
<name>A0A8C0GPA9_CHEAB</name>
<dbReference type="Proteomes" id="UP000694404">
    <property type="component" value="Unplaced"/>
</dbReference>
<dbReference type="PROSITE" id="PS50835">
    <property type="entry name" value="IG_LIKE"/>
    <property type="match status" value="1"/>
</dbReference>
<dbReference type="GO" id="GO:0005886">
    <property type="term" value="C:plasma membrane"/>
    <property type="evidence" value="ECO:0007669"/>
    <property type="project" value="TreeGrafter"/>
</dbReference>
<reference evidence="11" key="2">
    <citation type="submission" date="2025-09" db="UniProtKB">
        <authorList>
            <consortium name="Ensembl"/>
        </authorList>
    </citation>
    <scope>IDENTIFICATION</scope>
</reference>
<keyword evidence="3 8" id="KW-0472">Membrane</keyword>
<dbReference type="Gene3D" id="2.130.10.10">
    <property type="entry name" value="YVTN repeat-like/Quinoprotein amine dehydrogenase"/>
    <property type="match status" value="1"/>
</dbReference>
<keyword evidence="12" id="KW-1185">Reference proteome</keyword>
<dbReference type="GO" id="GO:0007411">
    <property type="term" value="P:axon guidance"/>
    <property type="evidence" value="ECO:0007669"/>
    <property type="project" value="TreeGrafter"/>
</dbReference>
<evidence type="ECO:0000256" key="3">
    <source>
        <dbReference type="ARBA" id="ARBA00023136"/>
    </source>
</evidence>
<dbReference type="GO" id="GO:0071526">
    <property type="term" value="P:semaphorin-plexin signaling pathway"/>
    <property type="evidence" value="ECO:0007669"/>
    <property type="project" value="TreeGrafter"/>
</dbReference>
<evidence type="ECO:0000313" key="11">
    <source>
        <dbReference type="Ensembl" id="ENSCABP00000011743.1"/>
    </source>
</evidence>
<keyword evidence="8" id="KW-0812">Transmembrane</keyword>
<dbReference type="PANTHER" id="PTHR11036:SF85">
    <property type="entry name" value="SI:CH211-113G11.6 ISOFORM X1"/>
    <property type="match status" value="1"/>
</dbReference>
<dbReference type="AlphaFoldDB" id="A0A8C0GPA9"/>
<dbReference type="Gene3D" id="3.30.1680.10">
    <property type="entry name" value="ligand-binding face of the semaphorins, domain 2"/>
    <property type="match status" value="1"/>
</dbReference>
<dbReference type="SUPFAM" id="SSF101912">
    <property type="entry name" value="Sema domain"/>
    <property type="match status" value="1"/>
</dbReference>
<proteinExistence type="inferred from homology"/>
<feature type="region of interest" description="Disordered" evidence="7">
    <location>
        <begin position="127"/>
        <end position="149"/>
    </location>
</feature>
<dbReference type="InterPro" id="IPR036352">
    <property type="entry name" value="Semap_dom_sf"/>
</dbReference>
<dbReference type="SMART" id="SM00423">
    <property type="entry name" value="PSI"/>
    <property type="match status" value="1"/>
</dbReference>